<name>A0ABN4ASX2_EMTOG</name>
<dbReference type="PANTHER" id="PTHR38444:SF1">
    <property type="entry name" value="ENTEROBACTIN BIOSYNTHESIS PROTEIN YBDZ"/>
    <property type="match status" value="1"/>
</dbReference>
<organism evidence="2 3">
    <name type="scientific">Emticicia oligotrophica (strain DSM 17448 / CIP 109782 / MTCC 6937 / GPTSA100-15)</name>
    <dbReference type="NCBI Taxonomy" id="929562"/>
    <lineage>
        <taxon>Bacteria</taxon>
        <taxon>Pseudomonadati</taxon>
        <taxon>Bacteroidota</taxon>
        <taxon>Cytophagia</taxon>
        <taxon>Cytophagales</taxon>
        <taxon>Leadbetterellaceae</taxon>
        <taxon>Emticicia</taxon>
    </lineage>
</organism>
<dbReference type="Gene3D" id="3.90.820.10">
    <property type="entry name" value="Structural Genomics, Unknown Function 30-nov-00 1gh9 Mol_id"/>
    <property type="match status" value="1"/>
</dbReference>
<dbReference type="PANTHER" id="PTHR38444">
    <property type="entry name" value="ENTEROBACTIN BIOSYNTHESIS PROTEIN YBDZ"/>
    <property type="match status" value="1"/>
</dbReference>
<dbReference type="EMBL" id="CP002961">
    <property type="protein sequence ID" value="AFK04647.1"/>
    <property type="molecule type" value="Genomic_DNA"/>
</dbReference>
<accession>A0ABN4ASX2</accession>
<sequence length="67" mass="7938">MDYEDEILYKVLVNHEEQYSIWPVVRENPLGWKDIGKTGTKKECLEYIEQAWTDMSPLSLRKKMGGF</sequence>
<dbReference type="Proteomes" id="UP000002875">
    <property type="component" value="Chromosome"/>
</dbReference>
<dbReference type="Pfam" id="PF03621">
    <property type="entry name" value="MbtH"/>
    <property type="match status" value="1"/>
</dbReference>
<reference evidence="2 3" key="1">
    <citation type="submission" date="2011-07" db="EMBL/GenBank/DDBJ databases">
        <title>The complete genome of chromosome of Emticicia oligotrophica DSM 17448.</title>
        <authorList>
            <consortium name="US DOE Joint Genome Institute (JGI-PGF)"/>
            <person name="Lucas S."/>
            <person name="Han J."/>
            <person name="Lapidus A."/>
            <person name="Bruce D."/>
            <person name="Goodwin L."/>
            <person name="Pitluck S."/>
            <person name="Peters L."/>
            <person name="Kyrpides N."/>
            <person name="Mavromatis K."/>
            <person name="Ivanova N."/>
            <person name="Ovchinnikova G."/>
            <person name="Teshima H."/>
            <person name="Detter J.C."/>
            <person name="Tapia R."/>
            <person name="Han C."/>
            <person name="Land M."/>
            <person name="Hauser L."/>
            <person name="Markowitz V."/>
            <person name="Cheng J.-F."/>
            <person name="Hugenholtz P."/>
            <person name="Woyke T."/>
            <person name="Wu D."/>
            <person name="Tindall B."/>
            <person name="Pomrenke H."/>
            <person name="Brambilla E."/>
            <person name="Klenk H.-P."/>
            <person name="Eisen J.A."/>
        </authorList>
    </citation>
    <scope>NUCLEOTIDE SEQUENCE [LARGE SCALE GENOMIC DNA]</scope>
    <source>
        <strain evidence="2 3">DSM 17448</strain>
    </source>
</reference>
<dbReference type="SMART" id="SM00923">
    <property type="entry name" value="MbtH"/>
    <property type="match status" value="1"/>
</dbReference>
<evidence type="ECO:0000313" key="2">
    <source>
        <dbReference type="EMBL" id="AFK04647.1"/>
    </source>
</evidence>
<dbReference type="InterPro" id="IPR005153">
    <property type="entry name" value="MbtH-like_dom"/>
</dbReference>
<dbReference type="SUPFAM" id="SSF160582">
    <property type="entry name" value="MbtH-like"/>
    <property type="match status" value="1"/>
</dbReference>
<evidence type="ECO:0000313" key="3">
    <source>
        <dbReference type="Proteomes" id="UP000002875"/>
    </source>
</evidence>
<protein>
    <submittedName>
        <fullName evidence="2">MbtH domain protein</fullName>
    </submittedName>
</protein>
<dbReference type="InterPro" id="IPR038020">
    <property type="entry name" value="MbtH-like_sf"/>
</dbReference>
<proteinExistence type="predicted"/>
<feature type="domain" description="MbtH-like" evidence="1">
    <location>
        <begin position="1"/>
        <end position="50"/>
    </location>
</feature>
<keyword evidence="3" id="KW-1185">Reference proteome</keyword>
<evidence type="ECO:0000259" key="1">
    <source>
        <dbReference type="SMART" id="SM00923"/>
    </source>
</evidence>
<gene>
    <name evidence="2" type="ordered locus">Emtol_3519</name>
</gene>
<dbReference type="InterPro" id="IPR037407">
    <property type="entry name" value="MLP_fam"/>
</dbReference>